<dbReference type="InterPro" id="IPR030998">
    <property type="entry name" value="Thiosulf_SoxB"/>
</dbReference>
<proteinExistence type="inferred from homology"/>
<sequence>MRLSRRDFLELVLAAGAAGGAGLPRRGLAEAPKGRDWQGIPEGFYDTPPKGNVHLLHFSDIHGQLKPVYFREPNVNLGLHDFRGKPPLLVGEALLEHYRLERWRPQAHAFTYLDFEAAAEAYGRVGGAAHLATAVRRMRAERPGALLLDSGDTWHGSGPALWSEGQAMADFQKRLGVDACTGHWEFIYGDRRVEELVAELEGAGTEFLAQNVLDRDWLEPIFKGYTLHERNGVPVAVVGQAFPFTPIANPRYKIPQWTMGHRLDRLQQQVDQARQEGAQVVVLLSHAGMLTDMAYARRLRGVDVILGGHTHDPVPAPEVVEDAEGGRTLVANSGSNGKFLSVLDLEVRNGRVRDFHYRNLPIFADALPPDAEMQSLVEAAYAPYQERLSEVVGEVDGLLYRRGNFNGTFDEILARALLEGRDAEVAFTPGFRWGPSVLPGPVTFEDVMAQTCSTYSETTRTELTGEQIRAVLEDVANSIFNPDPLLHRGGDMVRTAGLRYAIDPTRKMGERISDLEIGGEPVDPKRKYVVASWADVQQPQDGPQAWDVLAEYFRSRGTVHVDRPYVPTLKGVDRSNPGLERLA</sequence>
<protein>
    <submittedName>
        <fullName evidence="5">Thiosulfohydrolase SoxB</fullName>
    </submittedName>
</protein>
<keyword evidence="2" id="KW-0378">Hydrolase</keyword>
<dbReference type="InterPro" id="IPR036907">
    <property type="entry name" value="5'-Nucleotdase_C_sf"/>
</dbReference>
<evidence type="ECO:0000256" key="1">
    <source>
        <dbReference type="ARBA" id="ARBA00022729"/>
    </source>
</evidence>
<feature type="domain" description="5'-Nucleotidase C-terminal" evidence="4">
    <location>
        <begin position="407"/>
        <end position="542"/>
    </location>
</feature>
<dbReference type="SUPFAM" id="SSF56300">
    <property type="entry name" value="Metallo-dependent phosphatases"/>
    <property type="match status" value="1"/>
</dbReference>
<dbReference type="Pfam" id="PF00149">
    <property type="entry name" value="Metallophos"/>
    <property type="match status" value="1"/>
</dbReference>
<evidence type="ECO:0000259" key="3">
    <source>
        <dbReference type="Pfam" id="PF00149"/>
    </source>
</evidence>
<comment type="similarity">
    <text evidence="2">Belongs to the 5'-nucleotidase family.</text>
</comment>
<dbReference type="PANTHER" id="PTHR11575:SF42">
    <property type="entry name" value="SULFUR OXIDATION PROTEIN SOXB"/>
    <property type="match status" value="1"/>
</dbReference>
<keyword evidence="2" id="KW-0547">Nucleotide-binding</keyword>
<reference evidence="5 6" key="1">
    <citation type="journal article" date="2020" name="Microorganisms">
        <title>Osmotic Adaptation and Compatible Solute Biosynthesis of Phototrophic Bacteria as Revealed from Genome Analyses.</title>
        <authorList>
            <person name="Imhoff J.F."/>
            <person name="Rahn T."/>
            <person name="Kunzel S."/>
            <person name="Keller A."/>
            <person name="Neulinger S.C."/>
        </authorList>
    </citation>
    <scope>NUCLEOTIDE SEQUENCE [LARGE SCALE GENOMIC DNA]</scope>
    <source>
        <strain evidence="5 6">DSM 15116</strain>
    </source>
</reference>
<dbReference type="Gene3D" id="3.60.21.10">
    <property type="match status" value="1"/>
</dbReference>
<dbReference type="PANTHER" id="PTHR11575">
    <property type="entry name" value="5'-NUCLEOTIDASE-RELATED"/>
    <property type="match status" value="1"/>
</dbReference>
<dbReference type="EMBL" id="NRSH01000021">
    <property type="protein sequence ID" value="MBK1726047.1"/>
    <property type="molecule type" value="Genomic_DNA"/>
</dbReference>
<dbReference type="Pfam" id="PF02872">
    <property type="entry name" value="5_nucleotid_C"/>
    <property type="match status" value="1"/>
</dbReference>
<name>A0ABS1E4B3_9GAMM</name>
<keyword evidence="6" id="KW-1185">Reference proteome</keyword>
<evidence type="ECO:0000313" key="6">
    <source>
        <dbReference type="Proteomes" id="UP000738126"/>
    </source>
</evidence>
<dbReference type="InterPro" id="IPR019546">
    <property type="entry name" value="TAT_signal_bac_arc"/>
</dbReference>
<dbReference type="RefSeq" id="WP_200256765.1">
    <property type="nucleotide sequence ID" value="NZ_NRSH01000021.1"/>
</dbReference>
<dbReference type="InterPro" id="IPR029052">
    <property type="entry name" value="Metallo-depent_PP-like"/>
</dbReference>
<dbReference type="Proteomes" id="UP000738126">
    <property type="component" value="Unassembled WGS sequence"/>
</dbReference>
<evidence type="ECO:0000256" key="2">
    <source>
        <dbReference type="RuleBase" id="RU362119"/>
    </source>
</evidence>
<dbReference type="InterPro" id="IPR004843">
    <property type="entry name" value="Calcineurin-like_PHP"/>
</dbReference>
<dbReference type="PROSITE" id="PS51318">
    <property type="entry name" value="TAT"/>
    <property type="match status" value="1"/>
</dbReference>
<dbReference type="InterPro" id="IPR006179">
    <property type="entry name" value="5_nucleotidase/apyrase"/>
</dbReference>
<dbReference type="Gene3D" id="6.10.140.570">
    <property type="match status" value="1"/>
</dbReference>
<dbReference type="Gene3D" id="3.90.780.10">
    <property type="entry name" value="5'-Nucleotidase, C-terminal domain"/>
    <property type="match status" value="1"/>
</dbReference>
<dbReference type="NCBIfam" id="TIGR04486">
    <property type="entry name" value="thiosulf_SoxB"/>
    <property type="match status" value="1"/>
</dbReference>
<dbReference type="SUPFAM" id="SSF55816">
    <property type="entry name" value="5'-nucleotidase (syn. UDP-sugar hydrolase), C-terminal domain"/>
    <property type="match status" value="1"/>
</dbReference>
<evidence type="ECO:0000259" key="4">
    <source>
        <dbReference type="Pfam" id="PF02872"/>
    </source>
</evidence>
<gene>
    <name evidence="5" type="primary">soxB</name>
    <name evidence="5" type="ORF">CKO13_03225</name>
</gene>
<dbReference type="InterPro" id="IPR006311">
    <property type="entry name" value="TAT_signal"/>
</dbReference>
<keyword evidence="1" id="KW-0732">Signal</keyword>
<comment type="caution">
    <text evidence="5">The sequence shown here is derived from an EMBL/GenBank/DDBJ whole genome shotgun (WGS) entry which is preliminary data.</text>
</comment>
<dbReference type="InterPro" id="IPR008334">
    <property type="entry name" value="5'-Nucleotdase_C"/>
</dbReference>
<feature type="domain" description="Calcineurin-like phosphoesterase" evidence="3">
    <location>
        <begin position="55"/>
        <end position="313"/>
    </location>
</feature>
<organism evidence="5 6">
    <name type="scientific">Halorhodospira neutriphila</name>
    <dbReference type="NCBI Taxonomy" id="168379"/>
    <lineage>
        <taxon>Bacteria</taxon>
        <taxon>Pseudomonadati</taxon>
        <taxon>Pseudomonadota</taxon>
        <taxon>Gammaproteobacteria</taxon>
        <taxon>Chromatiales</taxon>
        <taxon>Ectothiorhodospiraceae</taxon>
        <taxon>Halorhodospira</taxon>
    </lineage>
</organism>
<dbReference type="PRINTS" id="PR01607">
    <property type="entry name" value="APYRASEFAMLY"/>
</dbReference>
<evidence type="ECO:0000313" key="5">
    <source>
        <dbReference type="EMBL" id="MBK1726047.1"/>
    </source>
</evidence>
<dbReference type="NCBIfam" id="TIGR01409">
    <property type="entry name" value="TAT_signal_seq"/>
    <property type="match status" value="1"/>
</dbReference>
<accession>A0ABS1E4B3</accession>